<evidence type="ECO:0000259" key="1">
    <source>
        <dbReference type="SMART" id="SM00849"/>
    </source>
</evidence>
<dbReference type="InterPro" id="IPR036866">
    <property type="entry name" value="RibonucZ/Hydroxyglut_hydro"/>
</dbReference>
<dbReference type="PANTHER" id="PTHR11203:SF37">
    <property type="entry name" value="INTEGRATOR COMPLEX SUBUNIT 11"/>
    <property type="match status" value="1"/>
</dbReference>
<dbReference type="Proteomes" id="UP000614200">
    <property type="component" value="Unassembled WGS sequence"/>
</dbReference>
<dbReference type="Gene3D" id="3.60.15.10">
    <property type="entry name" value="Ribonuclease Z/Hydroxyacylglutathione hydrolase-like"/>
    <property type="match status" value="1"/>
</dbReference>
<protein>
    <submittedName>
        <fullName evidence="2">MBL fold metallo-hydrolase</fullName>
    </submittedName>
</protein>
<evidence type="ECO:0000313" key="2">
    <source>
        <dbReference type="EMBL" id="MBF4692573.1"/>
    </source>
</evidence>
<dbReference type="RefSeq" id="WP_194700815.1">
    <property type="nucleotide sequence ID" value="NZ_JADKNH010000003.1"/>
</dbReference>
<proteinExistence type="predicted"/>
<accession>A0ABR9ZQ26</accession>
<evidence type="ECO:0000313" key="3">
    <source>
        <dbReference type="Proteomes" id="UP000614200"/>
    </source>
</evidence>
<dbReference type="PANTHER" id="PTHR11203">
    <property type="entry name" value="CLEAVAGE AND POLYADENYLATION SPECIFICITY FACTOR FAMILY MEMBER"/>
    <property type="match status" value="1"/>
</dbReference>
<sequence length="383" mass="44397">MEGKLEVWGGTTEHGRACYYVSVGDQSILLDCGINIVTGEMPEIDYDKLTKVDYILLSHAHEDHSKGLIELIKLGYRKKVIMSEETGRQLYELYSSILSNCAHDFKYVDQMADYLEWFKLSEHIELCYGASGHMYGAIWFLIKIDGKVIFYSGDYNHQVQILPFHSPEKAMGSDVIDFAIIDCANGLEEHKSKKEAHEFGKRNLFIVNRFSKAIEVIVGLSEQYPNHSFYYDEALYDEIVRQVKSRKRRLHLCDEQRHRHSESFRLEWFKEADFIFLEQDLLNSERQFAVASFLQNNGHQIYLTSKANFLKYQETFFSDRILYLSVKAHQGVKGVINLLNVLKVKKAILCHLDGDENIKSVKMLQSKGFDNVYFCEVRASIAF</sequence>
<feature type="domain" description="Metallo-beta-lactamase" evidence="1">
    <location>
        <begin position="15"/>
        <end position="220"/>
    </location>
</feature>
<dbReference type="Pfam" id="PF12706">
    <property type="entry name" value="Lactamase_B_2"/>
    <property type="match status" value="1"/>
</dbReference>
<gene>
    <name evidence="2" type="ORF">ISU02_05560</name>
</gene>
<name>A0ABR9ZQ26_9FIRM</name>
<reference evidence="2 3" key="1">
    <citation type="submission" date="2020-11" db="EMBL/GenBank/DDBJ databases">
        <title>Fusibacter basophilias sp. nov.</title>
        <authorList>
            <person name="Qiu D."/>
        </authorList>
    </citation>
    <scope>NUCLEOTIDE SEQUENCE [LARGE SCALE GENOMIC DNA]</scope>
    <source>
        <strain evidence="2 3">Q10-2</strain>
    </source>
</reference>
<comment type="caution">
    <text evidence="2">The sequence shown here is derived from an EMBL/GenBank/DDBJ whole genome shotgun (WGS) entry which is preliminary data.</text>
</comment>
<dbReference type="InterPro" id="IPR050698">
    <property type="entry name" value="MBL"/>
</dbReference>
<dbReference type="InterPro" id="IPR001279">
    <property type="entry name" value="Metallo-B-lactamas"/>
</dbReference>
<keyword evidence="3" id="KW-1185">Reference proteome</keyword>
<dbReference type="SUPFAM" id="SSF56281">
    <property type="entry name" value="Metallo-hydrolase/oxidoreductase"/>
    <property type="match status" value="1"/>
</dbReference>
<dbReference type="EMBL" id="JADKNH010000003">
    <property type="protein sequence ID" value="MBF4692573.1"/>
    <property type="molecule type" value="Genomic_DNA"/>
</dbReference>
<dbReference type="SMART" id="SM00849">
    <property type="entry name" value="Lactamase_B"/>
    <property type="match status" value="1"/>
</dbReference>
<organism evidence="2 3">
    <name type="scientific">Fusibacter ferrireducens</name>
    <dbReference type="NCBI Taxonomy" id="2785058"/>
    <lineage>
        <taxon>Bacteria</taxon>
        <taxon>Bacillati</taxon>
        <taxon>Bacillota</taxon>
        <taxon>Clostridia</taxon>
        <taxon>Eubacteriales</taxon>
        <taxon>Eubacteriales Family XII. Incertae Sedis</taxon>
        <taxon>Fusibacter</taxon>
    </lineage>
</organism>